<keyword evidence="2" id="KW-1185">Reference proteome</keyword>
<accession>A0A2K1P8V9</accession>
<dbReference type="Proteomes" id="UP000236604">
    <property type="component" value="Unassembled WGS sequence"/>
</dbReference>
<dbReference type="AlphaFoldDB" id="A0A2K1P8V9"/>
<comment type="caution">
    <text evidence="1">The sequence shown here is derived from an EMBL/GenBank/DDBJ whole genome shotgun (WGS) entry which is preliminary data.</text>
</comment>
<gene>
    <name evidence="1" type="ORF">X927_06050</name>
</gene>
<protein>
    <submittedName>
        <fullName evidence="1">Uncharacterized protein</fullName>
    </submittedName>
</protein>
<organism evidence="1 2">
    <name type="scientific">Petrotoga mexicana DSM 14811</name>
    <dbReference type="NCBI Taxonomy" id="1122954"/>
    <lineage>
        <taxon>Bacteria</taxon>
        <taxon>Thermotogati</taxon>
        <taxon>Thermotogota</taxon>
        <taxon>Thermotogae</taxon>
        <taxon>Petrotogales</taxon>
        <taxon>Petrotogaceae</taxon>
        <taxon>Petrotoga</taxon>
    </lineage>
</organism>
<evidence type="ECO:0000313" key="1">
    <source>
        <dbReference type="EMBL" id="PNR99232.1"/>
    </source>
</evidence>
<dbReference type="EMBL" id="AZRN01000023">
    <property type="protein sequence ID" value="PNR99232.1"/>
    <property type="molecule type" value="Genomic_DNA"/>
</dbReference>
<reference evidence="1 2" key="1">
    <citation type="submission" date="2013-12" db="EMBL/GenBank/DDBJ databases">
        <title>Comparative genomics of Petrotoga isolates.</title>
        <authorList>
            <person name="Nesbo C.L."/>
            <person name="Charchuk R."/>
            <person name="Chow K."/>
        </authorList>
    </citation>
    <scope>NUCLEOTIDE SEQUENCE [LARGE SCALE GENOMIC DNA]</scope>
    <source>
        <strain evidence="1 2">DSM 14811</strain>
    </source>
</reference>
<proteinExistence type="predicted"/>
<name>A0A2K1P8V9_9BACT</name>
<evidence type="ECO:0000313" key="2">
    <source>
        <dbReference type="Proteomes" id="UP000236604"/>
    </source>
</evidence>
<sequence length="29" mass="3467">MKKQPKPLTLEELKKLEADRKVIRCVIRC</sequence>